<gene>
    <name evidence="2" type="ORF">SAMN04488694_11919</name>
</gene>
<proteinExistence type="predicted"/>
<accession>A0A1I0ICS8</accession>
<feature type="transmembrane region" description="Helical" evidence="1">
    <location>
        <begin position="12"/>
        <end position="30"/>
    </location>
</feature>
<sequence length="55" mass="6002">MSYLLGFPTPVVEVFLSLVVLFLVVSVYLGTQLEGTETVRERDSLGGIDPSEVND</sequence>
<evidence type="ECO:0000313" key="2">
    <source>
        <dbReference type="EMBL" id="SET94645.1"/>
    </source>
</evidence>
<organism evidence="2 3">
    <name type="scientific">Natrinema hispanicum</name>
    <dbReference type="NCBI Taxonomy" id="392421"/>
    <lineage>
        <taxon>Archaea</taxon>
        <taxon>Methanobacteriati</taxon>
        <taxon>Methanobacteriota</taxon>
        <taxon>Stenosarchaea group</taxon>
        <taxon>Halobacteria</taxon>
        <taxon>Halobacteriales</taxon>
        <taxon>Natrialbaceae</taxon>
        <taxon>Natrinema</taxon>
    </lineage>
</organism>
<keyword evidence="3" id="KW-1185">Reference proteome</keyword>
<keyword evidence="1" id="KW-0472">Membrane</keyword>
<dbReference type="Proteomes" id="UP000199320">
    <property type="component" value="Unassembled WGS sequence"/>
</dbReference>
<reference evidence="3" key="1">
    <citation type="submission" date="2016-10" db="EMBL/GenBank/DDBJ databases">
        <authorList>
            <person name="Varghese N."/>
            <person name="Submissions S."/>
        </authorList>
    </citation>
    <scope>NUCLEOTIDE SEQUENCE [LARGE SCALE GENOMIC DNA]</scope>
    <source>
        <strain evidence="3">CDM_6</strain>
    </source>
</reference>
<dbReference type="RefSeq" id="WP_160162896.1">
    <property type="nucleotide sequence ID" value="NZ_FOIC01000019.1"/>
</dbReference>
<dbReference type="EMBL" id="FOIC01000019">
    <property type="protein sequence ID" value="SET94645.1"/>
    <property type="molecule type" value="Genomic_DNA"/>
</dbReference>
<name>A0A1I0ICS8_9EURY</name>
<dbReference type="AlphaFoldDB" id="A0A1I0ICS8"/>
<evidence type="ECO:0000256" key="1">
    <source>
        <dbReference type="SAM" id="Phobius"/>
    </source>
</evidence>
<protein>
    <submittedName>
        <fullName evidence="2">Uncharacterized protein</fullName>
    </submittedName>
</protein>
<keyword evidence="1" id="KW-0812">Transmembrane</keyword>
<keyword evidence="1" id="KW-1133">Transmembrane helix</keyword>
<dbReference type="STRING" id="392421.SAMN04488694_11919"/>
<evidence type="ECO:0000313" key="3">
    <source>
        <dbReference type="Proteomes" id="UP000199320"/>
    </source>
</evidence>